<feature type="compositionally biased region" description="Polar residues" evidence="1">
    <location>
        <begin position="32"/>
        <end position="48"/>
    </location>
</feature>
<keyword evidence="4" id="KW-1185">Reference proteome</keyword>
<dbReference type="EMBL" id="CAJVPI010001459">
    <property type="protein sequence ID" value="CAG8613775.1"/>
    <property type="molecule type" value="Genomic_DNA"/>
</dbReference>
<dbReference type="AlphaFoldDB" id="A0A9N9GJY0"/>
<evidence type="ECO:0000313" key="4">
    <source>
        <dbReference type="Proteomes" id="UP000789739"/>
    </source>
</evidence>
<organism evidence="3 4">
    <name type="scientific">Paraglomus brasilianum</name>
    <dbReference type="NCBI Taxonomy" id="144538"/>
    <lineage>
        <taxon>Eukaryota</taxon>
        <taxon>Fungi</taxon>
        <taxon>Fungi incertae sedis</taxon>
        <taxon>Mucoromycota</taxon>
        <taxon>Glomeromycotina</taxon>
        <taxon>Glomeromycetes</taxon>
        <taxon>Paraglomerales</taxon>
        <taxon>Paraglomeraceae</taxon>
        <taxon>Paraglomus</taxon>
    </lineage>
</organism>
<comment type="caution">
    <text evidence="3">The sequence shown here is derived from an EMBL/GenBank/DDBJ whole genome shotgun (WGS) entry which is preliminary data.</text>
</comment>
<name>A0A9N9GJY0_9GLOM</name>
<protein>
    <submittedName>
        <fullName evidence="3">750_t:CDS:1</fullName>
    </submittedName>
</protein>
<gene>
    <name evidence="3" type="ORF">PBRASI_LOCUS8317</name>
</gene>
<proteinExistence type="predicted"/>
<evidence type="ECO:0000256" key="1">
    <source>
        <dbReference type="SAM" id="MobiDB-lite"/>
    </source>
</evidence>
<dbReference type="Proteomes" id="UP000789739">
    <property type="component" value="Unassembled WGS sequence"/>
</dbReference>
<feature type="region of interest" description="Disordered" evidence="1">
    <location>
        <begin position="1"/>
        <end position="61"/>
    </location>
</feature>
<keyword evidence="2" id="KW-0472">Membrane</keyword>
<evidence type="ECO:0000256" key="2">
    <source>
        <dbReference type="SAM" id="Phobius"/>
    </source>
</evidence>
<sequence>MSHPVTINNKLGHEQQQSTPSSPSSVLASSPNHLQSSANLHPSWSPFKTQPGLLSPNAPPSSNVSTILPVSYHSGSAASLSIPNSTNEHLIKEANGNIETKEIENVKLFSKQCLAKNRKLLREIRNVVLVILIFIIIWLAVTSCYGDCYAN</sequence>
<feature type="compositionally biased region" description="Low complexity" evidence="1">
    <location>
        <begin position="15"/>
        <end position="31"/>
    </location>
</feature>
<evidence type="ECO:0000313" key="3">
    <source>
        <dbReference type="EMBL" id="CAG8613775.1"/>
    </source>
</evidence>
<accession>A0A9N9GJY0</accession>
<keyword evidence="2" id="KW-1133">Transmembrane helix</keyword>
<reference evidence="3" key="1">
    <citation type="submission" date="2021-06" db="EMBL/GenBank/DDBJ databases">
        <authorList>
            <person name="Kallberg Y."/>
            <person name="Tangrot J."/>
            <person name="Rosling A."/>
        </authorList>
    </citation>
    <scope>NUCLEOTIDE SEQUENCE</scope>
    <source>
        <strain evidence="3">BR232B</strain>
    </source>
</reference>
<feature type="transmembrane region" description="Helical" evidence="2">
    <location>
        <begin position="124"/>
        <end position="141"/>
    </location>
</feature>
<keyword evidence="2" id="KW-0812">Transmembrane</keyword>